<evidence type="ECO:0000313" key="5">
    <source>
        <dbReference type="Proteomes" id="UP001197247"/>
    </source>
</evidence>
<comment type="caution">
    <text evidence="4">The sequence shown here is derived from an EMBL/GenBank/DDBJ whole genome shotgun (WGS) entry which is preliminary data.</text>
</comment>
<dbReference type="Pfam" id="PF17920">
    <property type="entry name" value="TetR_C_16"/>
    <property type="match status" value="1"/>
</dbReference>
<evidence type="ECO:0000313" key="4">
    <source>
        <dbReference type="EMBL" id="MBT0773285.1"/>
    </source>
</evidence>
<dbReference type="Proteomes" id="UP001197247">
    <property type="component" value="Unassembled WGS sequence"/>
</dbReference>
<evidence type="ECO:0000256" key="1">
    <source>
        <dbReference type="ARBA" id="ARBA00023125"/>
    </source>
</evidence>
<reference evidence="4 5" key="1">
    <citation type="submission" date="2021-05" db="EMBL/GenBank/DDBJ databases">
        <title>Kineosporia and Streptomyces sp. nov. two new marine actinobacteria isolated from Coral.</title>
        <authorList>
            <person name="Buangrab K."/>
            <person name="Sutthacheep M."/>
            <person name="Yeemin T."/>
            <person name="Harunari E."/>
            <person name="Igarashi Y."/>
            <person name="Kanchanasin P."/>
            <person name="Tanasupawat S."/>
            <person name="Phongsopitanun W."/>
        </authorList>
    </citation>
    <scope>NUCLEOTIDE SEQUENCE [LARGE SCALE GENOMIC DNA]</scope>
    <source>
        <strain evidence="4 5">J2-2</strain>
    </source>
</reference>
<evidence type="ECO:0000256" key="2">
    <source>
        <dbReference type="PROSITE-ProRule" id="PRU00335"/>
    </source>
</evidence>
<dbReference type="Gene3D" id="1.10.357.10">
    <property type="entry name" value="Tetracycline Repressor, domain 2"/>
    <property type="match status" value="2"/>
</dbReference>
<keyword evidence="1 2" id="KW-0238">DNA-binding</keyword>
<organism evidence="4 5">
    <name type="scientific">Kineosporia corallincola</name>
    <dbReference type="NCBI Taxonomy" id="2835133"/>
    <lineage>
        <taxon>Bacteria</taxon>
        <taxon>Bacillati</taxon>
        <taxon>Actinomycetota</taxon>
        <taxon>Actinomycetes</taxon>
        <taxon>Kineosporiales</taxon>
        <taxon>Kineosporiaceae</taxon>
        <taxon>Kineosporia</taxon>
    </lineage>
</organism>
<keyword evidence="5" id="KW-1185">Reference proteome</keyword>
<dbReference type="SUPFAM" id="SSF48498">
    <property type="entry name" value="Tetracyclin repressor-like, C-terminal domain"/>
    <property type="match status" value="1"/>
</dbReference>
<dbReference type="Pfam" id="PF00440">
    <property type="entry name" value="TetR_N"/>
    <property type="match status" value="1"/>
</dbReference>
<dbReference type="InterPro" id="IPR036271">
    <property type="entry name" value="Tet_transcr_reg_TetR-rel_C_sf"/>
</dbReference>
<evidence type="ECO:0000259" key="3">
    <source>
        <dbReference type="PROSITE" id="PS50977"/>
    </source>
</evidence>
<dbReference type="EMBL" id="JAHBAY010000016">
    <property type="protein sequence ID" value="MBT0773285.1"/>
    <property type="molecule type" value="Genomic_DNA"/>
</dbReference>
<dbReference type="InterPro" id="IPR041678">
    <property type="entry name" value="TetR_C_16"/>
</dbReference>
<comment type="caution">
    <text evidence="2">Lacks conserved residue(s) required for the propagation of feature annotation.</text>
</comment>
<gene>
    <name evidence="4" type="ORF">KIH74_30350</name>
</gene>
<dbReference type="Gene3D" id="1.10.10.60">
    <property type="entry name" value="Homeodomain-like"/>
    <property type="match status" value="1"/>
</dbReference>
<dbReference type="PROSITE" id="PS50977">
    <property type="entry name" value="HTH_TETR_2"/>
    <property type="match status" value="1"/>
</dbReference>
<protein>
    <submittedName>
        <fullName evidence="4">TetR family transcriptional regulator</fullName>
    </submittedName>
</protein>
<sequence length="134" mass="14720">MREIAGRAGVTHGLVLRQFGSKEELFLAAVPGHRELDATIAGDRETLPERVARSFVERMEANAATDPLVVLLRSVATDQEDDEELATRVAMLGSQLVGITFVRYIARVGPLARMSPEDVVTHLSRALRNILLDD</sequence>
<name>A0ABS5TQA3_9ACTN</name>
<dbReference type="InterPro" id="IPR009057">
    <property type="entry name" value="Homeodomain-like_sf"/>
</dbReference>
<dbReference type="SUPFAM" id="SSF46689">
    <property type="entry name" value="Homeodomain-like"/>
    <property type="match status" value="1"/>
</dbReference>
<accession>A0ABS5TQA3</accession>
<feature type="domain" description="HTH tetR-type" evidence="3">
    <location>
        <begin position="1"/>
        <end position="37"/>
    </location>
</feature>
<dbReference type="InterPro" id="IPR001647">
    <property type="entry name" value="HTH_TetR"/>
</dbReference>
<proteinExistence type="predicted"/>